<evidence type="ECO:0000313" key="6">
    <source>
        <dbReference type="RefSeq" id="XP_013789220.1"/>
    </source>
</evidence>
<dbReference type="Pfam" id="PF13306">
    <property type="entry name" value="LRR_5"/>
    <property type="match status" value="1"/>
</dbReference>
<dbReference type="InterPro" id="IPR026906">
    <property type="entry name" value="LRR_5"/>
</dbReference>
<evidence type="ECO:0000256" key="1">
    <source>
        <dbReference type="ARBA" id="ARBA00022614"/>
    </source>
</evidence>
<evidence type="ECO:0000256" key="3">
    <source>
        <dbReference type="ARBA" id="ARBA00022737"/>
    </source>
</evidence>
<protein>
    <submittedName>
        <fullName evidence="6">Insulin-like growth factor-binding protein complex acid labile subunit</fullName>
    </submittedName>
</protein>
<dbReference type="Proteomes" id="UP000694941">
    <property type="component" value="Unplaced"/>
</dbReference>
<evidence type="ECO:0000256" key="4">
    <source>
        <dbReference type="SAM" id="Phobius"/>
    </source>
</evidence>
<dbReference type="InterPro" id="IPR003591">
    <property type="entry name" value="Leu-rich_rpt_typical-subtyp"/>
</dbReference>
<evidence type="ECO:0000313" key="5">
    <source>
        <dbReference type="Proteomes" id="UP000694941"/>
    </source>
</evidence>
<organism evidence="5 6">
    <name type="scientific">Limulus polyphemus</name>
    <name type="common">Atlantic horseshoe crab</name>
    <dbReference type="NCBI Taxonomy" id="6850"/>
    <lineage>
        <taxon>Eukaryota</taxon>
        <taxon>Metazoa</taxon>
        <taxon>Ecdysozoa</taxon>
        <taxon>Arthropoda</taxon>
        <taxon>Chelicerata</taxon>
        <taxon>Merostomata</taxon>
        <taxon>Xiphosura</taxon>
        <taxon>Limulidae</taxon>
        <taxon>Limulus</taxon>
    </lineage>
</organism>
<proteinExistence type="predicted"/>
<reference evidence="6" key="1">
    <citation type="submission" date="2025-08" db="UniProtKB">
        <authorList>
            <consortium name="RefSeq"/>
        </authorList>
    </citation>
    <scope>IDENTIFICATION</scope>
    <source>
        <tissue evidence="6">Muscle</tissue>
    </source>
</reference>
<dbReference type="InterPro" id="IPR001611">
    <property type="entry name" value="Leu-rich_rpt"/>
</dbReference>
<dbReference type="InterPro" id="IPR050328">
    <property type="entry name" value="Dev_Immune_Receptor"/>
</dbReference>
<keyword evidence="5" id="KW-1185">Reference proteome</keyword>
<keyword evidence="4" id="KW-0472">Membrane</keyword>
<dbReference type="SUPFAM" id="SSF52058">
    <property type="entry name" value="L domain-like"/>
    <property type="match status" value="2"/>
</dbReference>
<name>A0ABM1BV20_LIMPO</name>
<dbReference type="PANTHER" id="PTHR24373">
    <property type="entry name" value="SLIT RELATED LEUCINE-RICH REPEAT NEURONAL PROTEIN"/>
    <property type="match status" value="1"/>
</dbReference>
<keyword evidence="3" id="KW-0677">Repeat</keyword>
<keyword evidence="2" id="KW-0732">Signal</keyword>
<gene>
    <name evidence="6" type="primary">LOC106473085</name>
</gene>
<dbReference type="Pfam" id="PF13855">
    <property type="entry name" value="LRR_8"/>
    <property type="match status" value="3"/>
</dbReference>
<sequence length="571" mass="64621">MAETKCPLECECQVVAHRKIVTCDEGGMTEIPTNNMDRDTQVLTVTSPPDNPNFLTIGRIFLEFPYLEEIHLTNSHVPAIGDSSFWPGKRMKILNLSHNNITLLHDQDFNGLSNLEVLDLSNNEIFSTPSAPFRFLNNLKSLSLANNHFQRLVPRFFYMLKKLDKLDISGNPLKELDPENLKDLRPLRILRLADCELLSLHSLVYQNLPNIQELDLRNNNFFSLAPEEFRHLKNLRIVRLDGNYLSEIREKTFGGHHLEILGLSRNNIIKLLPCSFCNTSVKILDLSRNRLSSLTTDVFTMVSNSLDTLNLGFNPLDSYTVFTTVSVLHRLRNLSLAGMDIDKLLPETFNRNPELRYLNLSHNNIPGIPNGFLQPLSRVEVLDLSHNKLQELTFEVLSTLNSTPSLRVFSLHSNRWSCLECNVSPLQEYFNQSDLYEKICQSKGDCLKCATPLQLAGRGMMSVQREELKLCAISLPQSHVGVNASKIGTIIAVVIIVILVLVIASAIMIYKRQSADYYTHEQERVENAAYDNIAVVDKNGGLQMDKVQESMLFTVCLTLFASQFVLDDGVT</sequence>
<keyword evidence="1" id="KW-0433">Leucine-rich repeat</keyword>
<dbReference type="SMART" id="SM00369">
    <property type="entry name" value="LRR_TYP"/>
    <property type="match status" value="12"/>
</dbReference>
<dbReference type="RefSeq" id="XP_013789220.1">
    <property type="nucleotide sequence ID" value="XM_013933766.1"/>
</dbReference>
<dbReference type="InterPro" id="IPR032675">
    <property type="entry name" value="LRR_dom_sf"/>
</dbReference>
<keyword evidence="4" id="KW-0812">Transmembrane</keyword>
<dbReference type="GeneID" id="106473085"/>
<dbReference type="PROSITE" id="PS51450">
    <property type="entry name" value="LRR"/>
    <property type="match status" value="2"/>
</dbReference>
<keyword evidence="4" id="KW-1133">Transmembrane helix</keyword>
<dbReference type="PANTHER" id="PTHR24373:SF275">
    <property type="entry name" value="TIR DOMAIN-CONTAINING PROTEIN"/>
    <property type="match status" value="1"/>
</dbReference>
<evidence type="ECO:0000256" key="2">
    <source>
        <dbReference type="ARBA" id="ARBA00022729"/>
    </source>
</evidence>
<dbReference type="Gene3D" id="3.80.10.10">
    <property type="entry name" value="Ribonuclease Inhibitor"/>
    <property type="match status" value="3"/>
</dbReference>
<accession>A0ABM1BV20</accession>
<feature type="transmembrane region" description="Helical" evidence="4">
    <location>
        <begin position="487"/>
        <end position="510"/>
    </location>
</feature>
<dbReference type="PRINTS" id="PR00019">
    <property type="entry name" value="LEURICHRPT"/>
</dbReference>